<name>A0A0R2LQF0_9LACO</name>
<comment type="caution">
    <text evidence="2">The sequence shown here is derived from an EMBL/GenBank/DDBJ whole genome shotgun (WGS) entry which is preliminary data.</text>
</comment>
<feature type="region of interest" description="Disordered" evidence="1">
    <location>
        <begin position="1"/>
        <end position="23"/>
    </location>
</feature>
<gene>
    <name evidence="2" type="ORF">IV54_GL000149</name>
</gene>
<dbReference type="AlphaFoldDB" id="A0A0R2LQF0"/>
<accession>A0A0R2LQF0</accession>
<dbReference type="PATRIC" id="fig|616990.3.peg.158"/>
<dbReference type="EMBL" id="JQCA01000076">
    <property type="protein sequence ID" value="KRO03495.1"/>
    <property type="molecule type" value="Genomic_DNA"/>
</dbReference>
<keyword evidence="3" id="KW-1185">Reference proteome</keyword>
<proteinExistence type="predicted"/>
<protein>
    <submittedName>
        <fullName evidence="2">Uncharacterized protein</fullName>
    </submittedName>
</protein>
<evidence type="ECO:0000256" key="1">
    <source>
        <dbReference type="SAM" id="MobiDB-lite"/>
    </source>
</evidence>
<sequence length="55" mass="6490">MSKHKPQGSTTKRLTSTKEEKYKQQITELRRQLHEAELDRDILKTLAAITRKQPK</sequence>
<reference evidence="2 3" key="1">
    <citation type="journal article" date="2015" name="Genome Announc.">
        <title>Expanding the biotechnology potential of lactobacilli through comparative genomics of 213 strains and associated genera.</title>
        <authorList>
            <person name="Sun Z."/>
            <person name="Harris H.M."/>
            <person name="McCann A."/>
            <person name="Guo C."/>
            <person name="Argimon S."/>
            <person name="Zhang W."/>
            <person name="Yang X."/>
            <person name="Jeffery I.B."/>
            <person name="Cooney J.C."/>
            <person name="Kagawa T.F."/>
            <person name="Liu W."/>
            <person name="Song Y."/>
            <person name="Salvetti E."/>
            <person name="Wrobel A."/>
            <person name="Rasinkangas P."/>
            <person name="Parkhill J."/>
            <person name="Rea M.C."/>
            <person name="O'Sullivan O."/>
            <person name="Ritari J."/>
            <person name="Douillard F.P."/>
            <person name="Paul Ross R."/>
            <person name="Yang R."/>
            <person name="Briner A.E."/>
            <person name="Felis G.E."/>
            <person name="de Vos W.M."/>
            <person name="Barrangou R."/>
            <person name="Klaenhammer T.R."/>
            <person name="Caufield P.W."/>
            <person name="Cui Y."/>
            <person name="Zhang H."/>
            <person name="O'Toole P.W."/>
        </authorList>
    </citation>
    <scope>NUCLEOTIDE SEQUENCE [LARGE SCALE GENOMIC DNA]</scope>
    <source>
        <strain evidence="2 3">DSM 22467</strain>
    </source>
</reference>
<organism evidence="2 3">
    <name type="scientific">Levilactobacillus paucivorans</name>
    <dbReference type="NCBI Taxonomy" id="616990"/>
    <lineage>
        <taxon>Bacteria</taxon>
        <taxon>Bacillati</taxon>
        <taxon>Bacillota</taxon>
        <taxon>Bacilli</taxon>
        <taxon>Lactobacillales</taxon>
        <taxon>Lactobacillaceae</taxon>
        <taxon>Levilactobacillus</taxon>
    </lineage>
</organism>
<evidence type="ECO:0000313" key="2">
    <source>
        <dbReference type="EMBL" id="KRO03495.1"/>
    </source>
</evidence>
<evidence type="ECO:0000313" key="3">
    <source>
        <dbReference type="Proteomes" id="UP000051906"/>
    </source>
</evidence>
<dbReference type="Proteomes" id="UP000051906">
    <property type="component" value="Unassembled WGS sequence"/>
</dbReference>